<dbReference type="Proteomes" id="UP000632849">
    <property type="component" value="Unassembled WGS sequence"/>
</dbReference>
<reference evidence="4" key="2">
    <citation type="submission" date="2020-09" db="EMBL/GenBank/DDBJ databases">
        <authorList>
            <person name="Sun Q."/>
            <person name="Ohkuma M."/>
        </authorList>
    </citation>
    <scope>NUCLEOTIDE SEQUENCE</scope>
    <source>
        <strain evidence="4">JCM 4122</strain>
    </source>
</reference>
<dbReference type="PRINTS" id="PR00081">
    <property type="entry name" value="GDHRDH"/>
</dbReference>
<dbReference type="EMBL" id="BNBE01000004">
    <property type="protein sequence ID" value="GHG25452.1"/>
    <property type="molecule type" value="Genomic_DNA"/>
</dbReference>
<evidence type="ECO:0000256" key="1">
    <source>
        <dbReference type="ARBA" id="ARBA00006484"/>
    </source>
</evidence>
<dbReference type="PRINTS" id="PR00080">
    <property type="entry name" value="SDRFAMILY"/>
</dbReference>
<keyword evidence="2" id="KW-0560">Oxidoreductase</keyword>
<sequence length="330" mass="34517">MRDAVVVVTGASSGIGRATALACAGRGARVVLAARSEAVLDEVARECRRRGGEGFAVPTDVADERAVRELAERAVDRFGRVDVWVNAAGVGILGRFDQVPSAELRRLLEVNVLGAVHGARAVLPVMRRQGRGVVIDVASLLGGVVVAPYLGGYAMSKAALVVFDDVLRQELALAGERRIQVCTLLPAAVDTPFFRQAGNRSGRAVRSLPPVATPERVARAVVRTTARPRPRVLVGPYARLLVTAHALARRPLGRAAARRTDRTYFGPAGDAPPSSGILYGASDAGAALRGGRHGGLRTTGRRTAAAGLALGTVLAASRRRARTSGPRCPG</sequence>
<evidence type="ECO:0000313" key="5">
    <source>
        <dbReference type="Proteomes" id="UP000632849"/>
    </source>
</evidence>
<dbReference type="InterPro" id="IPR036291">
    <property type="entry name" value="NAD(P)-bd_dom_sf"/>
</dbReference>
<comment type="caution">
    <text evidence="4">The sequence shown here is derived from an EMBL/GenBank/DDBJ whole genome shotgun (WGS) entry which is preliminary data.</text>
</comment>
<evidence type="ECO:0000313" key="4">
    <source>
        <dbReference type="EMBL" id="GHG25452.1"/>
    </source>
</evidence>
<evidence type="ECO:0008006" key="6">
    <source>
        <dbReference type="Google" id="ProtNLM"/>
    </source>
</evidence>
<dbReference type="Gene3D" id="3.40.50.720">
    <property type="entry name" value="NAD(P)-binding Rossmann-like Domain"/>
    <property type="match status" value="1"/>
</dbReference>
<name>A0A919ESF1_STRFL</name>
<evidence type="ECO:0000256" key="3">
    <source>
        <dbReference type="RuleBase" id="RU000363"/>
    </source>
</evidence>
<evidence type="ECO:0000256" key="2">
    <source>
        <dbReference type="ARBA" id="ARBA00023002"/>
    </source>
</evidence>
<dbReference type="SUPFAM" id="SSF51735">
    <property type="entry name" value="NAD(P)-binding Rossmann-fold domains"/>
    <property type="match status" value="1"/>
</dbReference>
<dbReference type="InterPro" id="IPR002347">
    <property type="entry name" value="SDR_fam"/>
</dbReference>
<protein>
    <recommendedName>
        <fullName evidence="6">Short-chain dehydrogenase</fullName>
    </recommendedName>
</protein>
<gene>
    <name evidence="4" type="ORF">GCM10017667_71850</name>
</gene>
<accession>A0A919ESF1</accession>
<dbReference type="PANTHER" id="PTHR44196:SF1">
    <property type="entry name" value="DEHYDROGENASE_REDUCTASE SDR FAMILY MEMBER 7B"/>
    <property type="match status" value="1"/>
</dbReference>
<proteinExistence type="inferred from homology"/>
<comment type="similarity">
    <text evidence="1 3">Belongs to the short-chain dehydrogenases/reductases (SDR) family.</text>
</comment>
<dbReference type="PANTHER" id="PTHR44196">
    <property type="entry name" value="DEHYDROGENASE/REDUCTASE SDR FAMILY MEMBER 7B"/>
    <property type="match status" value="1"/>
</dbReference>
<dbReference type="Pfam" id="PF00106">
    <property type="entry name" value="adh_short"/>
    <property type="match status" value="1"/>
</dbReference>
<dbReference type="GO" id="GO:0016491">
    <property type="term" value="F:oxidoreductase activity"/>
    <property type="evidence" value="ECO:0007669"/>
    <property type="project" value="UniProtKB-KW"/>
</dbReference>
<dbReference type="RefSeq" id="WP_190044478.1">
    <property type="nucleotide sequence ID" value="NZ_BNBE01000004.1"/>
</dbReference>
<reference evidence="4" key="1">
    <citation type="journal article" date="2014" name="Int. J. Syst. Evol. Microbiol.">
        <title>Complete genome sequence of Corynebacterium casei LMG S-19264T (=DSM 44701T), isolated from a smear-ripened cheese.</title>
        <authorList>
            <consortium name="US DOE Joint Genome Institute (JGI-PGF)"/>
            <person name="Walter F."/>
            <person name="Albersmeier A."/>
            <person name="Kalinowski J."/>
            <person name="Ruckert C."/>
        </authorList>
    </citation>
    <scope>NUCLEOTIDE SEQUENCE</scope>
    <source>
        <strain evidence="4">JCM 4122</strain>
    </source>
</reference>
<dbReference type="GO" id="GO:0016020">
    <property type="term" value="C:membrane"/>
    <property type="evidence" value="ECO:0007669"/>
    <property type="project" value="TreeGrafter"/>
</dbReference>
<keyword evidence="5" id="KW-1185">Reference proteome</keyword>
<organism evidence="4 5">
    <name type="scientific">Streptomyces filamentosus</name>
    <name type="common">Streptomyces roseosporus</name>
    <dbReference type="NCBI Taxonomy" id="67294"/>
    <lineage>
        <taxon>Bacteria</taxon>
        <taxon>Bacillati</taxon>
        <taxon>Actinomycetota</taxon>
        <taxon>Actinomycetes</taxon>
        <taxon>Kitasatosporales</taxon>
        <taxon>Streptomycetaceae</taxon>
        <taxon>Streptomyces</taxon>
    </lineage>
</organism>
<dbReference type="AlphaFoldDB" id="A0A919ESF1"/>